<comment type="cofactor">
    <cofactor evidence="1 5">
        <name>FAD</name>
        <dbReference type="ChEBI" id="CHEBI:57692"/>
    </cofactor>
</comment>
<evidence type="ECO:0000256" key="5">
    <source>
        <dbReference type="PIRSR" id="PIRSR000137-2"/>
    </source>
</evidence>
<evidence type="ECO:0000259" key="8">
    <source>
        <dbReference type="PROSITE" id="PS00624"/>
    </source>
</evidence>
<dbReference type="SUPFAM" id="SSF51905">
    <property type="entry name" value="FAD/NAD(P)-binding domain"/>
    <property type="match status" value="1"/>
</dbReference>
<dbReference type="InterPro" id="IPR036188">
    <property type="entry name" value="FAD/NAD-bd_sf"/>
</dbReference>
<proteinExistence type="inferred from homology"/>
<protein>
    <submittedName>
        <fullName evidence="9">Glucose dehydrogenase [FAD, quinone]</fullName>
    </submittedName>
</protein>
<feature type="non-terminal residue" evidence="9">
    <location>
        <position position="1"/>
    </location>
</feature>
<dbReference type="PIRSF" id="PIRSF000137">
    <property type="entry name" value="Alcohol_oxidase"/>
    <property type="match status" value="1"/>
</dbReference>
<dbReference type="Pfam" id="PF05199">
    <property type="entry name" value="GMC_oxred_C"/>
    <property type="match status" value="1"/>
</dbReference>
<evidence type="ECO:0000256" key="4">
    <source>
        <dbReference type="ARBA" id="ARBA00022827"/>
    </source>
</evidence>
<comment type="caution">
    <text evidence="9">The sequence shown here is derived from an EMBL/GenBank/DDBJ whole genome shotgun (WGS) entry which is preliminary data.</text>
</comment>
<evidence type="ECO:0000259" key="7">
    <source>
        <dbReference type="PROSITE" id="PS00623"/>
    </source>
</evidence>
<keyword evidence="3 6" id="KW-0285">Flavoprotein</keyword>
<keyword evidence="4 5" id="KW-0274">FAD</keyword>
<comment type="similarity">
    <text evidence="2 6">Belongs to the GMC oxidoreductase family.</text>
</comment>
<dbReference type="PROSITE" id="PS00623">
    <property type="entry name" value="GMC_OXRED_1"/>
    <property type="match status" value="1"/>
</dbReference>
<sequence>LTSQCATQSVGPANQLFGLLIQTILAAQCNISPPEMWPKDYGPTAIEKGLEEYDFIVVGAGSAGSVVASRLSENENWKVLLLEAGGDPPIESEMPMLCFSLQNTVHDWGYHVERSNKASKSTRNGTFWPRGKLLGGSGAVNVMNYVRGNSRDYDDWLAMGNPTWGWTDVLEYFKKSQNTSAPNLNEKYHGTSGPLSIQIPGFTHPFRQILLDGGSELGYKYVNDMNEGFVGMSQLLFNVKDGERHSSAKAFLLPAKDRANLHIIKNAMVSEIEFDNLNAATGVKFSINNQPLVAKSKTEVILSAGSIGTPQLLMLSGIGQDKQLRKLNIKTRSDLMVGKSLQDHLMVPLFITSKKPITDPSSINQLAREMFDFLIDRSGPLSAQGIFDISGFFNTVNATDSFPDIQTHYVAFRRGDAEKIKALFSNMEYDEATWKTVIDVNAQQDVVLVVLVLLNPKSMGTIRLRSTDPLQHPIIQPNYLDKREDAQTVLRGVRLLQKFLSTNAFKLYEFEEIPLNIPECGASGTDLYYECYVRHMTSTLYHPVGTAKMGPDTDRYLGGTLPYNFLHSIGIIVPKNQPHRARH</sequence>
<dbReference type="AlphaFoldDB" id="A0A9Q0MR27"/>
<dbReference type="InterPro" id="IPR007867">
    <property type="entry name" value="GMC_OxRtase_C"/>
</dbReference>
<dbReference type="Pfam" id="PF00732">
    <property type="entry name" value="GMC_oxred_N"/>
    <property type="match status" value="1"/>
</dbReference>
<evidence type="ECO:0000256" key="2">
    <source>
        <dbReference type="ARBA" id="ARBA00010790"/>
    </source>
</evidence>
<dbReference type="GO" id="GO:0050660">
    <property type="term" value="F:flavin adenine dinucleotide binding"/>
    <property type="evidence" value="ECO:0007669"/>
    <property type="project" value="InterPro"/>
</dbReference>
<evidence type="ECO:0000256" key="1">
    <source>
        <dbReference type="ARBA" id="ARBA00001974"/>
    </source>
</evidence>
<feature type="domain" description="Glucose-methanol-choline oxidoreductase N-terminal" evidence="8">
    <location>
        <begin position="305"/>
        <end position="319"/>
    </location>
</feature>
<dbReference type="GO" id="GO:0016614">
    <property type="term" value="F:oxidoreductase activity, acting on CH-OH group of donors"/>
    <property type="evidence" value="ECO:0007669"/>
    <property type="project" value="InterPro"/>
</dbReference>
<reference evidence="9" key="1">
    <citation type="submission" date="2022-07" db="EMBL/GenBank/DDBJ databases">
        <authorList>
            <person name="Trinca V."/>
            <person name="Uliana J.V.C."/>
            <person name="Torres T.T."/>
            <person name="Ward R.J."/>
            <person name="Monesi N."/>
        </authorList>
    </citation>
    <scope>NUCLEOTIDE SEQUENCE</scope>
    <source>
        <strain evidence="9">HSMRA1968</strain>
        <tissue evidence="9">Whole embryos</tissue>
    </source>
</reference>
<dbReference type="OrthoDB" id="269227at2759"/>
<dbReference type="Gene3D" id="3.30.560.10">
    <property type="entry name" value="Glucose Oxidase, domain 3"/>
    <property type="match status" value="1"/>
</dbReference>
<dbReference type="SUPFAM" id="SSF54373">
    <property type="entry name" value="FAD-linked reductases, C-terminal domain"/>
    <property type="match status" value="1"/>
</dbReference>
<keyword evidence="10" id="KW-1185">Reference proteome</keyword>
<dbReference type="EMBL" id="WJQU01000004">
    <property type="protein sequence ID" value="KAJ6636426.1"/>
    <property type="molecule type" value="Genomic_DNA"/>
</dbReference>
<dbReference type="InterPro" id="IPR000172">
    <property type="entry name" value="GMC_OxRdtase_N"/>
</dbReference>
<feature type="domain" description="Glucose-methanol-choline oxidoreductase N-terminal" evidence="7">
    <location>
        <begin position="131"/>
        <end position="154"/>
    </location>
</feature>
<evidence type="ECO:0000256" key="3">
    <source>
        <dbReference type="ARBA" id="ARBA00022630"/>
    </source>
</evidence>
<evidence type="ECO:0000256" key="6">
    <source>
        <dbReference type="RuleBase" id="RU003968"/>
    </source>
</evidence>
<gene>
    <name evidence="9" type="primary">Gld_7</name>
    <name evidence="9" type="ORF">Bhyg_15016</name>
</gene>
<name>A0A9Q0MR27_9DIPT</name>
<evidence type="ECO:0000313" key="9">
    <source>
        <dbReference type="EMBL" id="KAJ6636426.1"/>
    </source>
</evidence>
<dbReference type="InterPro" id="IPR012132">
    <property type="entry name" value="GMC_OxRdtase"/>
</dbReference>
<organism evidence="9 10">
    <name type="scientific">Pseudolycoriella hygida</name>
    <dbReference type="NCBI Taxonomy" id="35572"/>
    <lineage>
        <taxon>Eukaryota</taxon>
        <taxon>Metazoa</taxon>
        <taxon>Ecdysozoa</taxon>
        <taxon>Arthropoda</taxon>
        <taxon>Hexapoda</taxon>
        <taxon>Insecta</taxon>
        <taxon>Pterygota</taxon>
        <taxon>Neoptera</taxon>
        <taxon>Endopterygota</taxon>
        <taxon>Diptera</taxon>
        <taxon>Nematocera</taxon>
        <taxon>Sciaroidea</taxon>
        <taxon>Sciaridae</taxon>
        <taxon>Pseudolycoriella</taxon>
    </lineage>
</organism>
<dbReference type="PROSITE" id="PS00624">
    <property type="entry name" value="GMC_OXRED_2"/>
    <property type="match status" value="1"/>
</dbReference>
<dbReference type="Proteomes" id="UP001151699">
    <property type="component" value="Chromosome C"/>
</dbReference>
<feature type="binding site" evidence="5">
    <location>
        <position position="269"/>
    </location>
    <ligand>
        <name>FAD</name>
        <dbReference type="ChEBI" id="CHEBI:57692"/>
    </ligand>
</feature>
<dbReference type="Gene3D" id="3.50.50.60">
    <property type="entry name" value="FAD/NAD(P)-binding domain"/>
    <property type="match status" value="1"/>
</dbReference>
<evidence type="ECO:0000313" key="10">
    <source>
        <dbReference type="Proteomes" id="UP001151699"/>
    </source>
</evidence>
<dbReference type="PANTHER" id="PTHR11552:SF147">
    <property type="entry name" value="CHOLINE DEHYDROGENASE, MITOCHONDRIAL"/>
    <property type="match status" value="1"/>
</dbReference>
<accession>A0A9Q0MR27</accession>
<dbReference type="PANTHER" id="PTHR11552">
    <property type="entry name" value="GLUCOSE-METHANOL-CHOLINE GMC OXIDOREDUCTASE"/>
    <property type="match status" value="1"/>
</dbReference>